<evidence type="ECO:0000259" key="4">
    <source>
        <dbReference type="Pfam" id="PF13193"/>
    </source>
</evidence>
<dbReference type="InterPro" id="IPR025110">
    <property type="entry name" value="AMP-bd_C"/>
</dbReference>
<dbReference type="AlphaFoldDB" id="A0A848H7G3"/>
<protein>
    <submittedName>
        <fullName evidence="5">Long-chain fatty acid--CoA ligase</fullName>
    </submittedName>
</protein>
<dbReference type="GO" id="GO:0016878">
    <property type="term" value="F:acid-thiol ligase activity"/>
    <property type="evidence" value="ECO:0007669"/>
    <property type="project" value="UniProtKB-ARBA"/>
</dbReference>
<dbReference type="InterPro" id="IPR045851">
    <property type="entry name" value="AMP-bd_C_sf"/>
</dbReference>
<accession>A0A848H7G3</accession>
<dbReference type="Pfam" id="PF13193">
    <property type="entry name" value="AMP-binding_C"/>
    <property type="match status" value="1"/>
</dbReference>
<dbReference type="Pfam" id="PF00501">
    <property type="entry name" value="AMP-binding"/>
    <property type="match status" value="1"/>
</dbReference>
<dbReference type="Gene3D" id="3.30.300.30">
    <property type="match status" value="1"/>
</dbReference>
<dbReference type="RefSeq" id="WP_169420172.1">
    <property type="nucleotide sequence ID" value="NZ_JABBFX010000002.1"/>
</dbReference>
<dbReference type="InterPro" id="IPR050237">
    <property type="entry name" value="ATP-dep_AMP-bd_enzyme"/>
</dbReference>
<sequence>MLEATAQEFPAREAVVFGGTRWTYAQLRRVVAGFSTQLGHQGGRIATLLPNCLLACAAPYAVAAAGAQLVPLNPLYTARELEYMLRDAAPRILIVDDALVERVEGLWDGCALLRVSQLAACFETWLAEEGTLELPDADSDGLLQYTGGSSGLPKGVILTHRALATNIAQRESLLPVARGCERVLCVMPLFHSYAMAMGLFLCGYSGSTLVVQPGYHPQRVLDAIRDEGITIFPGSPTIFTGLMQHEAFAGTDWSRVHTCYSGSAALSSETLERWQAATGAPIYEGYGQTEAGPVLSFNPQRGPVKVGSVGIAVADTEIEVVDLDEGTRALPAGERGEIRARGPQVMRGYLNLPQETAESLRDGWLYTGDIGEFDADGYLYIRDRKKDLVIVGGYNVYPREVEEVLFTHPDIVEAAVVGQPDAYRGEVLRAFVVLRAGAAFDEEALREYCAARLARYKLPARIEALEAMPRTSVNKTDKKVLKARVRA</sequence>
<gene>
    <name evidence="5" type="ORF">HHL11_19090</name>
</gene>
<dbReference type="PANTHER" id="PTHR43767:SF1">
    <property type="entry name" value="NONRIBOSOMAL PEPTIDE SYNTHASE PES1 (EUROFUNG)-RELATED"/>
    <property type="match status" value="1"/>
</dbReference>
<comment type="similarity">
    <text evidence="1">Belongs to the ATP-dependent AMP-binding enzyme family.</text>
</comment>
<evidence type="ECO:0000313" key="5">
    <source>
        <dbReference type="EMBL" id="NML45862.1"/>
    </source>
</evidence>
<dbReference type="InterPro" id="IPR020845">
    <property type="entry name" value="AMP-binding_CS"/>
</dbReference>
<dbReference type="InterPro" id="IPR000873">
    <property type="entry name" value="AMP-dep_synth/lig_dom"/>
</dbReference>
<dbReference type="SUPFAM" id="SSF56801">
    <property type="entry name" value="Acetyl-CoA synthetase-like"/>
    <property type="match status" value="1"/>
</dbReference>
<feature type="domain" description="AMP-binding enzyme C-terminal" evidence="4">
    <location>
        <begin position="400"/>
        <end position="474"/>
    </location>
</feature>
<dbReference type="Proteomes" id="UP000541185">
    <property type="component" value="Unassembled WGS sequence"/>
</dbReference>
<feature type="domain" description="AMP-dependent synthetase/ligase" evidence="3">
    <location>
        <begin position="2"/>
        <end position="350"/>
    </location>
</feature>
<proteinExistence type="inferred from homology"/>
<evidence type="ECO:0000256" key="1">
    <source>
        <dbReference type="ARBA" id="ARBA00006432"/>
    </source>
</evidence>
<dbReference type="PANTHER" id="PTHR43767">
    <property type="entry name" value="LONG-CHAIN-FATTY-ACID--COA LIGASE"/>
    <property type="match status" value="1"/>
</dbReference>
<comment type="caution">
    <text evidence="5">The sequence shown here is derived from an EMBL/GenBank/DDBJ whole genome shotgun (WGS) entry which is preliminary data.</text>
</comment>
<keyword evidence="2 5" id="KW-0436">Ligase</keyword>
<dbReference type="Gene3D" id="3.40.50.12780">
    <property type="entry name" value="N-terminal domain of ligase-like"/>
    <property type="match status" value="1"/>
</dbReference>
<evidence type="ECO:0000256" key="2">
    <source>
        <dbReference type="ARBA" id="ARBA00022598"/>
    </source>
</evidence>
<name>A0A848H7G3_9BURK</name>
<dbReference type="EMBL" id="JABBFX010000002">
    <property type="protein sequence ID" value="NML45862.1"/>
    <property type="molecule type" value="Genomic_DNA"/>
</dbReference>
<dbReference type="PROSITE" id="PS00455">
    <property type="entry name" value="AMP_BINDING"/>
    <property type="match status" value="1"/>
</dbReference>
<keyword evidence="6" id="KW-1185">Reference proteome</keyword>
<evidence type="ECO:0000259" key="3">
    <source>
        <dbReference type="Pfam" id="PF00501"/>
    </source>
</evidence>
<reference evidence="5 6" key="1">
    <citation type="submission" date="2020-04" db="EMBL/GenBank/DDBJ databases">
        <title>Ramlibacter sp. G-1-2-2 isolated from soil.</title>
        <authorList>
            <person name="Dahal R.H."/>
        </authorList>
    </citation>
    <scope>NUCLEOTIDE SEQUENCE [LARGE SCALE GENOMIC DNA]</scope>
    <source>
        <strain evidence="5 6">G-1-2-2</strain>
    </source>
</reference>
<dbReference type="InterPro" id="IPR042099">
    <property type="entry name" value="ANL_N_sf"/>
</dbReference>
<organism evidence="5 6">
    <name type="scientific">Ramlibacter agri</name>
    <dbReference type="NCBI Taxonomy" id="2728837"/>
    <lineage>
        <taxon>Bacteria</taxon>
        <taxon>Pseudomonadati</taxon>
        <taxon>Pseudomonadota</taxon>
        <taxon>Betaproteobacteria</taxon>
        <taxon>Burkholderiales</taxon>
        <taxon>Comamonadaceae</taxon>
        <taxon>Ramlibacter</taxon>
    </lineage>
</organism>
<evidence type="ECO:0000313" key="6">
    <source>
        <dbReference type="Proteomes" id="UP000541185"/>
    </source>
</evidence>
<dbReference type="FunFam" id="3.30.300.30:FF:000008">
    <property type="entry name" value="2,3-dihydroxybenzoate-AMP ligase"/>
    <property type="match status" value="1"/>
</dbReference>